<dbReference type="PANTHER" id="PTHR34512">
    <property type="entry name" value="CELL SURFACE PROTEIN"/>
    <property type="match status" value="1"/>
</dbReference>
<protein>
    <submittedName>
        <fullName evidence="3">Outer membrane biogenesis protein BamB</fullName>
    </submittedName>
</protein>
<evidence type="ECO:0000313" key="4">
    <source>
        <dbReference type="Proteomes" id="UP000317243"/>
    </source>
</evidence>
<dbReference type="InterPro" id="IPR015943">
    <property type="entry name" value="WD40/YVTN_repeat-like_dom_sf"/>
</dbReference>
<dbReference type="InterPro" id="IPR011047">
    <property type="entry name" value="Quinoprotein_ADH-like_sf"/>
</dbReference>
<reference evidence="3 4" key="1">
    <citation type="submission" date="2019-02" db="EMBL/GenBank/DDBJ databases">
        <title>Deep-cultivation of Planctomycetes and their phenomic and genomic characterization uncovers novel biology.</title>
        <authorList>
            <person name="Wiegand S."/>
            <person name="Jogler M."/>
            <person name="Boedeker C."/>
            <person name="Pinto D."/>
            <person name="Vollmers J."/>
            <person name="Rivas-Marin E."/>
            <person name="Kohn T."/>
            <person name="Peeters S.H."/>
            <person name="Heuer A."/>
            <person name="Rast P."/>
            <person name="Oberbeckmann S."/>
            <person name="Bunk B."/>
            <person name="Jeske O."/>
            <person name="Meyerdierks A."/>
            <person name="Storesund J.E."/>
            <person name="Kallscheuer N."/>
            <person name="Luecker S."/>
            <person name="Lage O.M."/>
            <person name="Pohl T."/>
            <person name="Merkel B.J."/>
            <person name="Hornburger P."/>
            <person name="Mueller R.-W."/>
            <person name="Bruemmer F."/>
            <person name="Labrenz M."/>
            <person name="Spormann A.M."/>
            <person name="Op Den Camp H."/>
            <person name="Overmann J."/>
            <person name="Amann R."/>
            <person name="Jetten M.S.M."/>
            <person name="Mascher T."/>
            <person name="Medema M.H."/>
            <person name="Devos D.P."/>
            <person name="Kaster A.-K."/>
            <person name="Ovreas L."/>
            <person name="Rohde M."/>
            <person name="Galperin M.Y."/>
            <person name="Jogler C."/>
        </authorList>
    </citation>
    <scope>NUCLEOTIDE SEQUENCE [LARGE SCALE GENOMIC DNA]</scope>
    <source>
        <strain evidence="3 4">KOR42</strain>
    </source>
</reference>
<dbReference type="AlphaFoldDB" id="A0A5C5X5G1"/>
<feature type="domain" description="Pyrrolo-quinoline quinone repeat" evidence="2">
    <location>
        <begin position="90"/>
        <end position="290"/>
    </location>
</feature>
<keyword evidence="1" id="KW-0732">Signal</keyword>
<organism evidence="3 4">
    <name type="scientific">Thalassoglobus neptunius</name>
    <dbReference type="NCBI Taxonomy" id="1938619"/>
    <lineage>
        <taxon>Bacteria</taxon>
        <taxon>Pseudomonadati</taxon>
        <taxon>Planctomycetota</taxon>
        <taxon>Planctomycetia</taxon>
        <taxon>Planctomycetales</taxon>
        <taxon>Planctomycetaceae</taxon>
        <taxon>Thalassoglobus</taxon>
    </lineage>
</organism>
<dbReference type="Gene3D" id="2.130.10.10">
    <property type="entry name" value="YVTN repeat-like/Quinoprotein amine dehydrogenase"/>
    <property type="match status" value="1"/>
</dbReference>
<dbReference type="SUPFAM" id="SSF50998">
    <property type="entry name" value="Quinoprotein alcohol dehydrogenase-like"/>
    <property type="match status" value="2"/>
</dbReference>
<proteinExistence type="predicted"/>
<dbReference type="PANTHER" id="PTHR34512:SF30">
    <property type="entry name" value="OUTER MEMBRANE PROTEIN ASSEMBLY FACTOR BAMB"/>
    <property type="match status" value="1"/>
</dbReference>
<accession>A0A5C5X5G1</accession>
<dbReference type="Pfam" id="PF13360">
    <property type="entry name" value="PQQ_2"/>
    <property type="match status" value="1"/>
</dbReference>
<comment type="caution">
    <text evidence="3">The sequence shown here is derived from an EMBL/GenBank/DDBJ whole genome shotgun (WGS) entry which is preliminary data.</text>
</comment>
<dbReference type="RefSeq" id="WP_146508364.1">
    <property type="nucleotide sequence ID" value="NZ_SIHI01000001.1"/>
</dbReference>
<feature type="signal peptide" evidence="1">
    <location>
        <begin position="1"/>
        <end position="26"/>
    </location>
</feature>
<dbReference type="OrthoDB" id="242013at2"/>
<gene>
    <name evidence="3" type="ORF">KOR42_15350</name>
</gene>
<dbReference type="InterPro" id="IPR018391">
    <property type="entry name" value="PQQ_b-propeller_rpt"/>
</dbReference>
<dbReference type="InterPro" id="IPR002372">
    <property type="entry name" value="PQQ_rpt_dom"/>
</dbReference>
<dbReference type="SMART" id="SM00564">
    <property type="entry name" value="PQQ"/>
    <property type="match status" value="4"/>
</dbReference>
<dbReference type="EMBL" id="SIHI01000001">
    <property type="protein sequence ID" value="TWT58164.1"/>
    <property type="molecule type" value="Genomic_DNA"/>
</dbReference>
<dbReference type="Proteomes" id="UP000317243">
    <property type="component" value="Unassembled WGS sequence"/>
</dbReference>
<sequence length="420" mass="44869" precursor="true">MKFHSRFIRFLSLAIVLLTSQGIVTADDWPQLLGPNRNGISKETGLIDAFPSSGPKVLWKSDGGVGMSGVVIAEGIACTLVQDDQQQYALALDPSTGKTLWKAGLAPAYKNSMGNGPRATPVIDRGQVFAYTGEGKLCCLDAKSGLTKWSVDAIASNQGKPPEYGTASSPLTTEELVIVTVGTPEATVVAYDRETGAVRWKAGSGNPAGYSSAALLPLQGTVQVVVFHGQGVMSLYPGTGEVLWEYPYETPYDCNIATPIAVSQSVLISAGENHGTTLLQVPKEKGQDVQVVWESLGNRSVLRNEWQTSILHDGKLYGFDNVGSAGPVTHLTCVDAQNGHQLWRKARFGKGNCVAADGKLWCSLMTGELVIVRVDAAGFDELDRATVIGETRQAPAISNGKLYLRDNSEVVCIDISKERP</sequence>
<evidence type="ECO:0000256" key="1">
    <source>
        <dbReference type="SAM" id="SignalP"/>
    </source>
</evidence>
<evidence type="ECO:0000259" key="2">
    <source>
        <dbReference type="Pfam" id="PF13360"/>
    </source>
</evidence>
<keyword evidence="4" id="KW-1185">Reference proteome</keyword>
<evidence type="ECO:0000313" key="3">
    <source>
        <dbReference type="EMBL" id="TWT58164.1"/>
    </source>
</evidence>
<name>A0A5C5X5G1_9PLAN</name>
<feature type="chain" id="PRO_5022833426" evidence="1">
    <location>
        <begin position="27"/>
        <end position="420"/>
    </location>
</feature>